<keyword evidence="2" id="KW-0489">Methyltransferase</keyword>
<keyword evidence="3" id="KW-0808">Transferase</keyword>
<dbReference type="GO" id="GO:0032259">
    <property type="term" value="P:methylation"/>
    <property type="evidence" value="ECO:0007669"/>
    <property type="project" value="UniProtKB-KW"/>
</dbReference>
<dbReference type="PANTHER" id="PTHR45790">
    <property type="entry name" value="SIROHEME SYNTHASE-RELATED"/>
    <property type="match status" value="1"/>
</dbReference>
<evidence type="ECO:0000256" key="5">
    <source>
        <dbReference type="ARBA" id="ARBA00023244"/>
    </source>
</evidence>
<proteinExistence type="predicted"/>
<dbReference type="SUPFAM" id="SSF53790">
    <property type="entry name" value="Tetrapyrrole methylase"/>
    <property type="match status" value="1"/>
</dbReference>
<dbReference type="PROSITE" id="PS00840">
    <property type="entry name" value="SUMT_2"/>
    <property type="match status" value="1"/>
</dbReference>
<dbReference type="GO" id="GO:0004851">
    <property type="term" value="F:uroporphyrin-III C-methyltransferase activity"/>
    <property type="evidence" value="ECO:0007669"/>
    <property type="project" value="UniProtKB-EC"/>
</dbReference>
<reference evidence="7" key="1">
    <citation type="submission" date="2016-10" db="EMBL/GenBank/DDBJ databases">
        <title>Sequence of Gallionella enrichment culture.</title>
        <authorList>
            <person name="Poehlein A."/>
            <person name="Muehling M."/>
            <person name="Daniel R."/>
        </authorList>
    </citation>
    <scope>NUCLEOTIDE SEQUENCE</scope>
</reference>
<keyword evidence="5" id="KW-0627">Porphyrin biosynthesis</keyword>
<organism evidence="7">
    <name type="scientific">mine drainage metagenome</name>
    <dbReference type="NCBI Taxonomy" id="410659"/>
    <lineage>
        <taxon>unclassified sequences</taxon>
        <taxon>metagenomes</taxon>
        <taxon>ecological metagenomes</taxon>
    </lineage>
</organism>
<name>A0A1J5SWC8_9ZZZZ</name>
<dbReference type="InterPro" id="IPR000878">
    <property type="entry name" value="4pyrrol_Mease"/>
</dbReference>
<dbReference type="InterPro" id="IPR050161">
    <property type="entry name" value="Siro_Cobalamin_biosynth"/>
</dbReference>
<dbReference type="NCBIfam" id="TIGR01469">
    <property type="entry name" value="cobA_cysG_Cterm"/>
    <property type="match status" value="1"/>
</dbReference>
<dbReference type="NCBIfam" id="NF004790">
    <property type="entry name" value="PRK06136.1"/>
    <property type="match status" value="1"/>
</dbReference>
<dbReference type="InterPro" id="IPR035996">
    <property type="entry name" value="4pyrrol_Methylase_sf"/>
</dbReference>
<dbReference type="EMBL" id="MLJW01000058">
    <property type="protein sequence ID" value="OIR04334.1"/>
    <property type="molecule type" value="Genomic_DNA"/>
</dbReference>
<evidence type="ECO:0000256" key="1">
    <source>
        <dbReference type="ARBA" id="ARBA00012162"/>
    </source>
</evidence>
<dbReference type="PROSITE" id="PS00839">
    <property type="entry name" value="SUMT_1"/>
    <property type="match status" value="1"/>
</dbReference>
<dbReference type="InterPro" id="IPR006366">
    <property type="entry name" value="CobA/CysG_C"/>
</dbReference>
<dbReference type="Pfam" id="PF00590">
    <property type="entry name" value="TP_methylase"/>
    <property type="match status" value="1"/>
</dbReference>
<evidence type="ECO:0000256" key="4">
    <source>
        <dbReference type="ARBA" id="ARBA00022691"/>
    </source>
</evidence>
<dbReference type="Gene3D" id="3.30.950.10">
    <property type="entry name" value="Methyltransferase, Cobalt-precorrin-4 Transmethylase, Domain 2"/>
    <property type="match status" value="1"/>
</dbReference>
<evidence type="ECO:0000256" key="3">
    <source>
        <dbReference type="ARBA" id="ARBA00022679"/>
    </source>
</evidence>
<dbReference type="AlphaFoldDB" id="A0A1J5SWC8"/>
<dbReference type="FunFam" id="3.40.1010.10:FF:000001">
    <property type="entry name" value="Siroheme synthase"/>
    <property type="match status" value="1"/>
</dbReference>
<feature type="domain" description="Tetrapyrrole methylase" evidence="6">
    <location>
        <begin position="7"/>
        <end position="219"/>
    </location>
</feature>
<dbReference type="PANTHER" id="PTHR45790:SF3">
    <property type="entry name" value="S-ADENOSYL-L-METHIONINE-DEPENDENT UROPORPHYRINOGEN III METHYLTRANSFERASE, CHLOROPLASTIC"/>
    <property type="match status" value="1"/>
</dbReference>
<dbReference type="InterPro" id="IPR014777">
    <property type="entry name" value="4pyrrole_Mease_sub1"/>
</dbReference>
<dbReference type="GO" id="GO:0019354">
    <property type="term" value="P:siroheme biosynthetic process"/>
    <property type="evidence" value="ECO:0007669"/>
    <property type="project" value="InterPro"/>
</dbReference>
<evidence type="ECO:0000313" key="7">
    <source>
        <dbReference type="EMBL" id="OIR04334.1"/>
    </source>
</evidence>
<dbReference type="InterPro" id="IPR014776">
    <property type="entry name" value="4pyrrole_Mease_sub2"/>
</dbReference>
<dbReference type="InterPro" id="IPR003043">
    <property type="entry name" value="Uropor_MeTrfase_CS"/>
</dbReference>
<comment type="caution">
    <text evidence="7">The sequence shown here is derived from an EMBL/GenBank/DDBJ whole genome shotgun (WGS) entry which is preliminary data.</text>
</comment>
<evidence type="ECO:0000259" key="6">
    <source>
        <dbReference type="Pfam" id="PF00590"/>
    </source>
</evidence>
<accession>A0A1J5SWC8</accession>
<dbReference type="CDD" id="cd11642">
    <property type="entry name" value="SUMT"/>
    <property type="match status" value="1"/>
</dbReference>
<gene>
    <name evidence="7" type="primary">cysG_7</name>
    <name evidence="7" type="ORF">GALL_135340</name>
</gene>
<dbReference type="Gene3D" id="3.40.1010.10">
    <property type="entry name" value="Cobalt-precorrin-4 Transmethylase, Domain 1"/>
    <property type="match status" value="1"/>
</dbReference>
<keyword evidence="4" id="KW-0949">S-adenosyl-L-methionine</keyword>
<sequence>MTKDSPKVSLVGAGPGDPELITVRGMKRLQSADVVIYDELAGAELLAFVRDDAELIFVGKRCGKHAMEQERINALLVEKAREGKRVIRLKGGDPFIFGRGGEELAELVASGIAVEVVPGVTAAAAAGSAAGVPLTHRELSSGVIFLTGHEKPGKPESSIDWHALAATRMTLCIYMGVKKIASIAERLVEGGLAVDTPVAIVSRATWADQQTLLVTLSELIREEHGEVPAPALAIIGPVARLPRVVAELAASAGRVDSSGAATP</sequence>
<evidence type="ECO:0000256" key="2">
    <source>
        <dbReference type="ARBA" id="ARBA00022603"/>
    </source>
</evidence>
<dbReference type="EC" id="2.1.1.107" evidence="1"/>
<protein>
    <recommendedName>
        <fullName evidence="1">uroporphyrinogen-III C-methyltransferase</fullName>
        <ecNumber evidence="1">2.1.1.107</ecNumber>
    </recommendedName>
</protein>